<gene>
    <name evidence="2" type="ORF">CKO45_01185</name>
</gene>
<sequence>MRLPPTRARLPDWPERLADLLDARRDQPFWYGGQDCGSFAGDVALALTGEDPIAWLRGAYGSEAELDAILRDLGGFEAAAERTMAEFGSPEIPPAFAQRGDWALVEAGNMLLLGVVVDHRVAVTGLDGLRYVPLRMARRTWAI</sequence>
<comment type="caution">
    <text evidence="2">The sequence shown here is derived from an EMBL/GenBank/DDBJ whole genome shotgun (WGS) entry which is preliminary data.</text>
</comment>
<dbReference type="RefSeq" id="WP_133217841.1">
    <property type="nucleotide sequence ID" value="NZ_NRSG01000004.1"/>
</dbReference>
<proteinExistence type="predicted"/>
<evidence type="ECO:0000259" key="1">
    <source>
        <dbReference type="Pfam" id="PF22262"/>
    </source>
</evidence>
<name>A0ABS1CR61_9PROT</name>
<evidence type="ECO:0000313" key="2">
    <source>
        <dbReference type="EMBL" id="MBK1656840.1"/>
    </source>
</evidence>
<dbReference type="EMBL" id="NRSG01000004">
    <property type="protein sequence ID" value="MBK1656840.1"/>
    <property type="molecule type" value="Genomic_DNA"/>
</dbReference>
<reference evidence="2 3" key="1">
    <citation type="journal article" date="2020" name="Microorganisms">
        <title>Osmotic Adaptation and Compatible Solute Biosynthesis of Phototrophic Bacteria as Revealed from Genome Analyses.</title>
        <authorList>
            <person name="Imhoff J.F."/>
            <person name="Rahn T."/>
            <person name="Kunzel S."/>
            <person name="Keller A."/>
            <person name="Neulinger S.C."/>
        </authorList>
    </citation>
    <scope>NUCLEOTIDE SEQUENCE [LARGE SCALE GENOMIC DNA]</scope>
    <source>
        <strain evidence="2 3">DSM 15382</strain>
    </source>
</reference>
<evidence type="ECO:0000313" key="3">
    <source>
        <dbReference type="Proteomes" id="UP000697995"/>
    </source>
</evidence>
<dbReference type="Proteomes" id="UP000697995">
    <property type="component" value="Unassembled WGS sequence"/>
</dbReference>
<accession>A0ABS1CR61</accession>
<dbReference type="Pfam" id="PF22262">
    <property type="entry name" value="DUF6950"/>
    <property type="match status" value="1"/>
</dbReference>
<organism evidence="2 3">
    <name type="scientific">Paracraurococcus ruber</name>
    <dbReference type="NCBI Taxonomy" id="77675"/>
    <lineage>
        <taxon>Bacteria</taxon>
        <taxon>Pseudomonadati</taxon>
        <taxon>Pseudomonadota</taxon>
        <taxon>Alphaproteobacteria</taxon>
        <taxon>Acetobacterales</taxon>
        <taxon>Roseomonadaceae</taxon>
        <taxon>Paracraurococcus</taxon>
    </lineage>
</organism>
<dbReference type="InterPro" id="IPR053802">
    <property type="entry name" value="DUF6950"/>
</dbReference>
<feature type="domain" description="DUF6950" evidence="1">
    <location>
        <begin position="9"/>
        <end position="143"/>
    </location>
</feature>
<keyword evidence="3" id="KW-1185">Reference proteome</keyword>
<protein>
    <recommendedName>
        <fullName evidence="1">DUF6950 domain-containing protein</fullName>
    </recommendedName>
</protein>